<dbReference type="OrthoDB" id="145485at2"/>
<accession>A0A5C4XR30</accession>
<dbReference type="InterPro" id="IPR016181">
    <property type="entry name" value="Acyl_CoA_acyltransferase"/>
</dbReference>
<dbReference type="PANTHER" id="PTHR34697:SF2">
    <property type="entry name" value="PHOSPHATIDYLGLYCEROL LYSYLTRANSFERASE"/>
    <property type="match status" value="1"/>
</dbReference>
<dbReference type="Gene3D" id="3.40.630.30">
    <property type="match status" value="1"/>
</dbReference>
<dbReference type="AlphaFoldDB" id="A0A5C4XR30"/>
<reference evidence="7 8" key="1">
    <citation type="submission" date="2019-06" db="EMBL/GenBank/DDBJ databases">
        <title>The draft genome of Rhizobium smilacinae PTYR-5.</title>
        <authorList>
            <person name="Liu L."/>
            <person name="Li L."/>
            <person name="Zhang X."/>
        </authorList>
    </citation>
    <scope>NUCLEOTIDE SEQUENCE [LARGE SCALE GENOMIC DNA]</scope>
    <source>
        <strain evidence="7 8">PTYR-5</strain>
    </source>
</reference>
<dbReference type="Proteomes" id="UP000311605">
    <property type="component" value="Unassembled WGS sequence"/>
</dbReference>
<dbReference type="InterPro" id="IPR024320">
    <property type="entry name" value="LPG_synthase_C"/>
</dbReference>
<evidence type="ECO:0000313" key="7">
    <source>
        <dbReference type="EMBL" id="TNM65803.1"/>
    </source>
</evidence>
<evidence type="ECO:0000259" key="6">
    <source>
        <dbReference type="Pfam" id="PF09924"/>
    </source>
</evidence>
<sequence length="379" mass="42528">MSAQVDETCQSEQNVLLPSTVVDTISPSRQPLFARFLRAASQDRRVRKGPLPEEMEKALAILATQPNASAGLVRLGDKSILFSDCEQAFVMYAKHGHSLVALFDPVGPQHLWPELLEKFMVTARGEGCRPVFYQVSKAFLPHAFDSGLRPYKLGEQAVVDLTRFDLKGGAWLKLRRSINRAERDGLEFSMLPADEVPEVIDELLSVSRTWLASHNASEKGFSLGTFDLAYVKACPVAVIRMEGRIVAFANILEAGQHGDAFIDLMRHIPDVHRGMMDLLFVRIMEHMKARGFRTLNLGMAPLAGLADHHYAPLWNRLGREIFEFGERFYNFRGVQAFKSKFDPVWQPRYLVVSGRGLPFASIFDVTMLIGGGLRGILRR</sequence>
<evidence type="ECO:0000256" key="1">
    <source>
        <dbReference type="ARBA" id="ARBA00004651"/>
    </source>
</evidence>
<evidence type="ECO:0000256" key="5">
    <source>
        <dbReference type="ARBA" id="ARBA00023136"/>
    </source>
</evidence>
<keyword evidence="4" id="KW-1133">Transmembrane helix</keyword>
<dbReference type="SUPFAM" id="SSF55729">
    <property type="entry name" value="Acyl-CoA N-acyltransferases (Nat)"/>
    <property type="match status" value="1"/>
</dbReference>
<comment type="caution">
    <text evidence="7">The sequence shown here is derived from an EMBL/GenBank/DDBJ whole genome shotgun (WGS) entry which is preliminary data.</text>
</comment>
<dbReference type="InterPro" id="IPR051211">
    <property type="entry name" value="PG_lysyltransferase"/>
</dbReference>
<organism evidence="7 8">
    <name type="scientific">Aliirhizobium smilacinae</name>
    <dbReference type="NCBI Taxonomy" id="1395944"/>
    <lineage>
        <taxon>Bacteria</taxon>
        <taxon>Pseudomonadati</taxon>
        <taxon>Pseudomonadota</taxon>
        <taxon>Alphaproteobacteria</taxon>
        <taxon>Hyphomicrobiales</taxon>
        <taxon>Rhizobiaceae</taxon>
        <taxon>Aliirhizobium</taxon>
    </lineage>
</organism>
<proteinExistence type="predicted"/>
<keyword evidence="3" id="KW-0812">Transmembrane</keyword>
<feature type="domain" description="Phosphatidylglycerol lysyltransferase C-terminal" evidence="6">
    <location>
        <begin position="61"/>
        <end position="351"/>
    </location>
</feature>
<dbReference type="Pfam" id="PF09924">
    <property type="entry name" value="LPG_synthase_C"/>
    <property type="match status" value="1"/>
</dbReference>
<keyword evidence="5" id="KW-0472">Membrane</keyword>
<comment type="subcellular location">
    <subcellularLocation>
        <location evidence="1">Cell membrane</location>
        <topology evidence="1">Multi-pass membrane protein</topology>
    </subcellularLocation>
</comment>
<evidence type="ECO:0000256" key="4">
    <source>
        <dbReference type="ARBA" id="ARBA00022989"/>
    </source>
</evidence>
<dbReference type="GO" id="GO:0016755">
    <property type="term" value="F:aminoacyltransferase activity"/>
    <property type="evidence" value="ECO:0007669"/>
    <property type="project" value="TreeGrafter"/>
</dbReference>
<gene>
    <name evidence="7" type="ORF">FHP24_06070</name>
</gene>
<name>A0A5C4XR30_9HYPH</name>
<dbReference type="GO" id="GO:0005886">
    <property type="term" value="C:plasma membrane"/>
    <property type="evidence" value="ECO:0007669"/>
    <property type="project" value="UniProtKB-SubCell"/>
</dbReference>
<keyword evidence="2" id="KW-1003">Cell membrane</keyword>
<evidence type="ECO:0000256" key="3">
    <source>
        <dbReference type="ARBA" id="ARBA00022692"/>
    </source>
</evidence>
<dbReference type="GO" id="GO:0055091">
    <property type="term" value="P:phospholipid homeostasis"/>
    <property type="evidence" value="ECO:0007669"/>
    <property type="project" value="TreeGrafter"/>
</dbReference>
<protein>
    <submittedName>
        <fullName evidence="7">Bifunctional lysylphosphatidylglycerol flippase/synthetase MprF</fullName>
    </submittedName>
</protein>
<dbReference type="EMBL" id="VDMN01000001">
    <property type="protein sequence ID" value="TNM65803.1"/>
    <property type="molecule type" value="Genomic_DNA"/>
</dbReference>
<dbReference type="PANTHER" id="PTHR34697">
    <property type="entry name" value="PHOSPHATIDYLGLYCEROL LYSYLTRANSFERASE"/>
    <property type="match status" value="1"/>
</dbReference>
<keyword evidence="8" id="KW-1185">Reference proteome</keyword>
<evidence type="ECO:0000256" key="2">
    <source>
        <dbReference type="ARBA" id="ARBA00022475"/>
    </source>
</evidence>
<evidence type="ECO:0000313" key="8">
    <source>
        <dbReference type="Proteomes" id="UP000311605"/>
    </source>
</evidence>